<evidence type="ECO:0000313" key="1">
    <source>
        <dbReference type="EMBL" id="QHT24251.1"/>
    </source>
</evidence>
<reference evidence="1" key="1">
    <citation type="journal article" date="2020" name="Nature">
        <title>Giant virus diversity and host interactions through global metagenomics.</title>
        <authorList>
            <person name="Schulz F."/>
            <person name="Roux S."/>
            <person name="Paez-Espino D."/>
            <person name="Jungbluth S."/>
            <person name="Walsh D.A."/>
            <person name="Denef V.J."/>
            <person name="McMahon K.D."/>
            <person name="Konstantinidis K.T."/>
            <person name="Eloe-Fadrosh E.A."/>
            <person name="Kyrpides N.C."/>
            <person name="Woyke T."/>
        </authorList>
    </citation>
    <scope>NUCLEOTIDE SEQUENCE</scope>
    <source>
        <strain evidence="1">GVMAG-M-3300023179-138</strain>
    </source>
</reference>
<proteinExistence type="predicted"/>
<organism evidence="1">
    <name type="scientific">viral metagenome</name>
    <dbReference type="NCBI Taxonomy" id="1070528"/>
    <lineage>
        <taxon>unclassified sequences</taxon>
        <taxon>metagenomes</taxon>
        <taxon>organismal metagenomes</taxon>
    </lineage>
</organism>
<dbReference type="EMBL" id="MN739743">
    <property type="protein sequence ID" value="QHT24251.1"/>
    <property type="molecule type" value="Genomic_DNA"/>
</dbReference>
<dbReference type="AlphaFoldDB" id="A0A6C0E6I6"/>
<protein>
    <submittedName>
        <fullName evidence="1">Uncharacterized protein</fullName>
    </submittedName>
</protein>
<name>A0A6C0E6I6_9ZZZZ</name>
<accession>A0A6C0E6I6</accession>
<sequence>MNQTFSRAYLQGLHKQEYIEKIINSFIDMLQAVAASGKTSYVYVPAPTPHATMDDFVAAFKLKFPGCYISYQEVWVALDLKKGILIDWS</sequence>